<accession>A0ABD3X7I3</accession>
<evidence type="ECO:0000313" key="2">
    <source>
        <dbReference type="EMBL" id="KAL3882199.1"/>
    </source>
</evidence>
<comment type="caution">
    <text evidence="2">The sequence shown here is derived from an EMBL/GenBank/DDBJ whole genome shotgun (WGS) entry which is preliminary data.</text>
</comment>
<sequence>MRLHYPYYLQDLQHKLAQEYYKDPERTTINSSNFPSELATPAVYPNHHLTPQENTTPAKESFDIPTSNSKRSSKSRNSLDSKTGIETGNEKKSQFLTSHLPDTGKKPERKKSKRKKKRAQQDAQGETINDPTIHPPPLYSSGYIRAKIIIEGDFPIAVPENGRSHSLSLTEKEKRRKRLKACKGPPASGMLRYDDISSKRSNRNLDDKSESQKGGRHPLKSKVAPEMTQRQHNYNAINNAHHNRDAYKSADVEMNTIHYRDVDERHATGNIERQETDVKTSYGNHSFVHDRKVPQSTKRQRHHVEIWNVSDSNVHDIDFDGYRG</sequence>
<feature type="compositionally biased region" description="Basic and acidic residues" evidence="1">
    <location>
        <begin position="192"/>
        <end position="213"/>
    </location>
</feature>
<evidence type="ECO:0000256" key="1">
    <source>
        <dbReference type="SAM" id="MobiDB-lite"/>
    </source>
</evidence>
<feature type="compositionally biased region" description="Polar residues" evidence="1">
    <location>
        <begin position="49"/>
        <end position="58"/>
    </location>
</feature>
<feature type="compositionally biased region" description="Polar residues" evidence="1">
    <location>
        <begin position="121"/>
        <end position="130"/>
    </location>
</feature>
<feature type="region of interest" description="Disordered" evidence="1">
    <location>
        <begin position="26"/>
        <end position="137"/>
    </location>
</feature>
<protein>
    <submittedName>
        <fullName evidence="2">Uncharacterized protein</fullName>
    </submittedName>
</protein>
<gene>
    <name evidence="2" type="ORF">ACJMK2_028567</name>
</gene>
<organism evidence="2 3">
    <name type="scientific">Sinanodonta woodiana</name>
    <name type="common">Chinese pond mussel</name>
    <name type="synonym">Anodonta woodiana</name>
    <dbReference type="NCBI Taxonomy" id="1069815"/>
    <lineage>
        <taxon>Eukaryota</taxon>
        <taxon>Metazoa</taxon>
        <taxon>Spiralia</taxon>
        <taxon>Lophotrochozoa</taxon>
        <taxon>Mollusca</taxon>
        <taxon>Bivalvia</taxon>
        <taxon>Autobranchia</taxon>
        <taxon>Heteroconchia</taxon>
        <taxon>Palaeoheterodonta</taxon>
        <taxon>Unionida</taxon>
        <taxon>Unionoidea</taxon>
        <taxon>Unionidae</taxon>
        <taxon>Unioninae</taxon>
        <taxon>Sinanodonta</taxon>
    </lineage>
</organism>
<dbReference type="Proteomes" id="UP001634394">
    <property type="component" value="Unassembled WGS sequence"/>
</dbReference>
<proteinExistence type="predicted"/>
<name>A0ABD3X7I3_SINWO</name>
<feature type="compositionally biased region" description="Low complexity" evidence="1">
    <location>
        <begin position="67"/>
        <end position="78"/>
    </location>
</feature>
<feature type="region of interest" description="Disordered" evidence="1">
    <location>
        <begin position="157"/>
        <end position="227"/>
    </location>
</feature>
<evidence type="ECO:0000313" key="3">
    <source>
        <dbReference type="Proteomes" id="UP001634394"/>
    </source>
</evidence>
<dbReference type="AlphaFoldDB" id="A0ABD3X7I3"/>
<dbReference type="EMBL" id="JBJQND010000003">
    <property type="protein sequence ID" value="KAL3882199.1"/>
    <property type="molecule type" value="Genomic_DNA"/>
</dbReference>
<keyword evidence="3" id="KW-1185">Reference proteome</keyword>
<reference evidence="2 3" key="1">
    <citation type="submission" date="2024-11" db="EMBL/GenBank/DDBJ databases">
        <title>Chromosome-level genome assembly of the freshwater bivalve Anodonta woodiana.</title>
        <authorList>
            <person name="Chen X."/>
        </authorList>
    </citation>
    <scope>NUCLEOTIDE SEQUENCE [LARGE SCALE GENOMIC DNA]</scope>
    <source>
        <strain evidence="2">MN2024</strain>
        <tissue evidence="2">Gills</tissue>
    </source>
</reference>
<feature type="compositionally biased region" description="Basic residues" evidence="1">
    <location>
        <begin position="107"/>
        <end position="118"/>
    </location>
</feature>